<evidence type="ECO:0000256" key="1">
    <source>
        <dbReference type="SAM" id="MobiDB-lite"/>
    </source>
</evidence>
<dbReference type="GeneID" id="39587566"/>
<name>A0A427XGC0_9TREE</name>
<organism evidence="2 3">
    <name type="scientific">Apiotrichum porosum</name>
    <dbReference type="NCBI Taxonomy" id="105984"/>
    <lineage>
        <taxon>Eukaryota</taxon>
        <taxon>Fungi</taxon>
        <taxon>Dikarya</taxon>
        <taxon>Basidiomycota</taxon>
        <taxon>Agaricomycotina</taxon>
        <taxon>Tremellomycetes</taxon>
        <taxon>Trichosporonales</taxon>
        <taxon>Trichosporonaceae</taxon>
        <taxon>Apiotrichum</taxon>
    </lineage>
</organism>
<sequence>MSDHTVTLVLKNRKYEPPACLLMETGFTSGGDSLPVPRLALTEVHYTQQDTSMNSKIWELFPIFGPSEIEAAFSSMLAMSVALFTDEETFDRPRLISTFTDLHYAHHAQQLGFLLQLDRVLDRIGGKATPGLDWAGLKARKTGLAIEALPDLIERLGIMKDTANKLYGEGKLMAAMQMYRDALVQMYPWNATALLFTSTDAVKYGIAQLEGALWSNISVTALKIGRHLLPDSHHAFGIAWSAAEIIGSMRYVSYRTLARAWNRGGEARLELARFPQQALEQEFLGGGNNNNQQQQQSGGAASLIGEFMGGGNNNNQQQQQQSGGGLAGLAGNFMQGGAQGMEGQAVMNAMEGNEVKAAEDFALYEVEKRF</sequence>
<evidence type="ECO:0000313" key="2">
    <source>
        <dbReference type="EMBL" id="RSH77949.1"/>
    </source>
</evidence>
<protein>
    <submittedName>
        <fullName evidence="2">Uncharacterized protein</fullName>
    </submittedName>
</protein>
<keyword evidence="3" id="KW-1185">Reference proteome</keyword>
<accession>A0A427XGC0</accession>
<dbReference type="Proteomes" id="UP000279236">
    <property type="component" value="Unassembled WGS sequence"/>
</dbReference>
<gene>
    <name evidence="2" type="ORF">EHS24_003023</name>
</gene>
<proteinExistence type="predicted"/>
<feature type="region of interest" description="Disordered" evidence="1">
    <location>
        <begin position="285"/>
        <end position="328"/>
    </location>
</feature>
<dbReference type="EMBL" id="RSCE01000014">
    <property type="protein sequence ID" value="RSH77949.1"/>
    <property type="molecule type" value="Genomic_DNA"/>
</dbReference>
<reference evidence="2 3" key="1">
    <citation type="submission" date="2018-11" db="EMBL/GenBank/DDBJ databases">
        <title>Genome sequence of Apiotrichum porosum DSM 27194.</title>
        <authorList>
            <person name="Aliyu H."/>
            <person name="Gorte O."/>
            <person name="Ochsenreither K."/>
        </authorList>
    </citation>
    <scope>NUCLEOTIDE SEQUENCE [LARGE SCALE GENOMIC DNA]</scope>
    <source>
        <strain evidence="2 3">DSM 27194</strain>
    </source>
</reference>
<dbReference type="RefSeq" id="XP_028473096.1">
    <property type="nucleotide sequence ID" value="XM_028618729.1"/>
</dbReference>
<evidence type="ECO:0000313" key="3">
    <source>
        <dbReference type="Proteomes" id="UP000279236"/>
    </source>
</evidence>
<dbReference type="AlphaFoldDB" id="A0A427XGC0"/>
<comment type="caution">
    <text evidence="2">The sequence shown here is derived from an EMBL/GenBank/DDBJ whole genome shotgun (WGS) entry which is preliminary data.</text>
</comment>
<feature type="compositionally biased region" description="Low complexity" evidence="1">
    <location>
        <begin position="289"/>
        <end position="299"/>
    </location>
</feature>